<dbReference type="GO" id="GO:0016757">
    <property type="term" value="F:glycosyltransferase activity"/>
    <property type="evidence" value="ECO:0007669"/>
    <property type="project" value="InterPro"/>
</dbReference>
<evidence type="ECO:0000259" key="1">
    <source>
        <dbReference type="Pfam" id="PF00534"/>
    </source>
</evidence>
<dbReference type="Pfam" id="PF00534">
    <property type="entry name" value="Glycos_transf_1"/>
    <property type="match status" value="1"/>
</dbReference>
<feature type="domain" description="DUF1972" evidence="2">
    <location>
        <begin position="109"/>
        <end position="177"/>
    </location>
</feature>
<dbReference type="InterPro" id="IPR001296">
    <property type="entry name" value="Glyco_trans_1"/>
</dbReference>
<dbReference type="InterPro" id="IPR015393">
    <property type="entry name" value="DUF1972"/>
</dbReference>
<dbReference type="EMBL" id="CP022743">
    <property type="protein sequence ID" value="ASU33666.1"/>
    <property type="molecule type" value="Genomic_DNA"/>
</dbReference>
<organism evidence="3 4">
    <name type="scientific">Mucilaginibacter xinganensis</name>
    <dbReference type="NCBI Taxonomy" id="1234841"/>
    <lineage>
        <taxon>Bacteria</taxon>
        <taxon>Pseudomonadati</taxon>
        <taxon>Bacteroidota</taxon>
        <taxon>Sphingobacteriia</taxon>
        <taxon>Sphingobacteriales</taxon>
        <taxon>Sphingobacteriaceae</taxon>
        <taxon>Mucilaginibacter</taxon>
    </lineage>
</organism>
<name>A0A223NUZ6_9SPHI</name>
<dbReference type="Gene3D" id="3.40.50.2000">
    <property type="entry name" value="Glycogen Phosphorylase B"/>
    <property type="match status" value="2"/>
</dbReference>
<evidence type="ECO:0000313" key="4">
    <source>
        <dbReference type="Proteomes" id="UP000215002"/>
    </source>
</evidence>
<dbReference type="KEGG" id="muc:MuYL_1770"/>
<protein>
    <submittedName>
        <fullName evidence="3">Uncharacterized protein</fullName>
    </submittedName>
</protein>
<proteinExistence type="predicted"/>
<dbReference type="PANTHER" id="PTHR46401:SF8">
    <property type="entry name" value="BLL6006 PROTEIN"/>
    <property type="match status" value="1"/>
</dbReference>
<keyword evidence="4" id="KW-1185">Reference proteome</keyword>
<dbReference type="AlphaFoldDB" id="A0A223NUZ6"/>
<feature type="domain" description="Glycosyl transferase family 1" evidence="1">
    <location>
        <begin position="188"/>
        <end position="344"/>
    </location>
</feature>
<sequence>MRIAAFGFRSVPPSKGAAGADKFALELFPRLVNRGHSVVAYNRRYPDVFVDVTEYKGVKIKTFKTTSKKGFDTLLHSFKCTWDIIVNNTADIVHIQNGGNSIWALPLRLFGKKVFISQDGVDWKRDKWPWYGKLYLKLSSFITAHIPNEVIFDNVIAKKLFEDKFKKTFKFIPFGSEVEPGNGSTAILQQHGLKKGGYYLFVGRFIPDKGLHYLLPAFKKSISDKKLVLIGGSPNPSPYEKQLLDMADENIVFPGYVYGSDVNTLMSNAYCYIQPSDVEGLSPVVLTVMGLNVPLIVSDIEENQYAVLDTARMFEKGNIESLTKEINFCESNYAQMLALAEKAQVRALSVFNWEMVADEHIKVFANS</sequence>
<evidence type="ECO:0000259" key="2">
    <source>
        <dbReference type="Pfam" id="PF09314"/>
    </source>
</evidence>
<gene>
    <name evidence="3" type="ORF">MuYL_1770</name>
</gene>
<dbReference type="PANTHER" id="PTHR46401">
    <property type="entry name" value="GLYCOSYLTRANSFERASE WBBK-RELATED"/>
    <property type="match status" value="1"/>
</dbReference>
<dbReference type="SUPFAM" id="SSF53756">
    <property type="entry name" value="UDP-Glycosyltransferase/glycogen phosphorylase"/>
    <property type="match status" value="1"/>
</dbReference>
<dbReference type="Proteomes" id="UP000215002">
    <property type="component" value="Chromosome"/>
</dbReference>
<dbReference type="RefSeq" id="WP_094570091.1">
    <property type="nucleotide sequence ID" value="NZ_CP022743.1"/>
</dbReference>
<evidence type="ECO:0000313" key="3">
    <source>
        <dbReference type="EMBL" id="ASU33666.1"/>
    </source>
</evidence>
<reference evidence="3 4" key="1">
    <citation type="submission" date="2017-08" db="EMBL/GenBank/DDBJ databases">
        <title>Complete genome sequence of Mucilaginibacter sp. strain BJC16-A31.</title>
        <authorList>
            <consortium name="Henan University of Science and Technology"/>
            <person name="You X."/>
        </authorList>
    </citation>
    <scope>NUCLEOTIDE SEQUENCE [LARGE SCALE GENOMIC DNA]</scope>
    <source>
        <strain evidence="3 4">BJC16-A31</strain>
    </source>
</reference>
<dbReference type="Pfam" id="PF09314">
    <property type="entry name" value="DUF1972"/>
    <property type="match status" value="1"/>
</dbReference>
<dbReference type="OrthoDB" id="9792269at2"/>
<accession>A0A223NUZ6</accession>